<dbReference type="EMBL" id="JAELUR010000016">
    <property type="protein sequence ID" value="KAG7423282.1"/>
    <property type="molecule type" value="Genomic_DNA"/>
</dbReference>
<evidence type="ECO:0000313" key="3">
    <source>
        <dbReference type="Proteomes" id="UP000693942"/>
    </source>
</evidence>
<protein>
    <submittedName>
        <fullName evidence="2">Uncharacterized protein</fullName>
    </submittedName>
</protein>
<evidence type="ECO:0000313" key="2">
    <source>
        <dbReference type="EMBL" id="KAG7423282.1"/>
    </source>
</evidence>
<accession>A0A8J5PRR8</accession>
<proteinExistence type="predicted"/>
<reference evidence="2" key="1">
    <citation type="submission" date="2021-04" db="EMBL/GenBank/DDBJ databases">
        <title>First draft genome resource for Brassicaceae pathogens Fusarium oxysporum f. sp. raphani and Fusarium oxysporum f. sp. rapae.</title>
        <authorList>
            <person name="Asai S."/>
        </authorList>
    </citation>
    <scope>NUCLEOTIDE SEQUENCE</scope>
    <source>
        <strain evidence="2">Tf1262</strain>
    </source>
</reference>
<comment type="caution">
    <text evidence="2">The sequence shown here is derived from an EMBL/GenBank/DDBJ whole genome shotgun (WGS) entry which is preliminary data.</text>
</comment>
<feature type="signal peptide" evidence="1">
    <location>
        <begin position="1"/>
        <end position="18"/>
    </location>
</feature>
<dbReference type="AlphaFoldDB" id="A0A8J5PRR8"/>
<name>A0A8J5PRR8_FUSOX</name>
<dbReference type="Proteomes" id="UP000693942">
    <property type="component" value="Unassembled WGS sequence"/>
</dbReference>
<evidence type="ECO:0000256" key="1">
    <source>
        <dbReference type="SAM" id="SignalP"/>
    </source>
</evidence>
<feature type="chain" id="PRO_5035210572" evidence="1">
    <location>
        <begin position="19"/>
        <end position="159"/>
    </location>
</feature>
<keyword evidence="1" id="KW-0732">Signal</keyword>
<organism evidence="2 3">
    <name type="scientific">Fusarium oxysporum f. sp. raphani</name>
    <dbReference type="NCBI Taxonomy" id="96318"/>
    <lineage>
        <taxon>Eukaryota</taxon>
        <taxon>Fungi</taxon>
        <taxon>Dikarya</taxon>
        <taxon>Ascomycota</taxon>
        <taxon>Pezizomycotina</taxon>
        <taxon>Sordariomycetes</taxon>
        <taxon>Hypocreomycetidae</taxon>
        <taxon>Hypocreales</taxon>
        <taxon>Nectriaceae</taxon>
        <taxon>Fusarium</taxon>
        <taxon>Fusarium oxysporum species complex</taxon>
    </lineage>
</organism>
<gene>
    <name evidence="2" type="ORF">Forpi1262_v015692</name>
</gene>
<sequence>MSSLLFACFLTTTKPAATKTAIVTKTKPAVTHTVYKIGGPRKVIFRTITICRYKAGPTLSAPETTTTTTATIIQTDHTLTTVIDSQTTTATETDDVIDSVTQTKTETATATATKSPCGDAANFTPMNEALSSSNIQLTLDRGVSGATADWEWLLRGLYY</sequence>